<protein>
    <submittedName>
        <fullName evidence="1">Uncharacterized protein</fullName>
    </submittedName>
</protein>
<evidence type="ECO:0000313" key="2">
    <source>
        <dbReference type="Proteomes" id="UP000034664"/>
    </source>
</evidence>
<sequence>MRQISFTITEDEIRNVSKDISERDLSDEQIQSVLATIECDEMLWEDIRNSIIGSIDRELFP</sequence>
<comment type="caution">
    <text evidence="1">The sequence shown here is derived from an EMBL/GenBank/DDBJ whole genome shotgun (WGS) entry which is preliminary data.</text>
</comment>
<organism evidence="1 2">
    <name type="scientific">Candidatus Roizmanbacteria bacterium GW2011_GWB1_40_7</name>
    <dbReference type="NCBI Taxonomy" id="1618482"/>
    <lineage>
        <taxon>Bacteria</taxon>
        <taxon>Candidatus Roizmaniibacteriota</taxon>
    </lineage>
</organism>
<name>A0A0G0VGX9_9BACT</name>
<dbReference type="EMBL" id="LBZM01000031">
    <property type="protein sequence ID" value="KKR71295.1"/>
    <property type="molecule type" value="Genomic_DNA"/>
</dbReference>
<reference evidence="1 2" key="1">
    <citation type="journal article" date="2015" name="Nature">
        <title>rRNA introns, odd ribosomes, and small enigmatic genomes across a large radiation of phyla.</title>
        <authorList>
            <person name="Brown C.T."/>
            <person name="Hug L.A."/>
            <person name="Thomas B.C."/>
            <person name="Sharon I."/>
            <person name="Castelle C.J."/>
            <person name="Singh A."/>
            <person name="Wilkins M.J."/>
            <person name="Williams K.H."/>
            <person name="Banfield J.F."/>
        </authorList>
    </citation>
    <scope>NUCLEOTIDE SEQUENCE [LARGE SCALE GENOMIC DNA]</scope>
</reference>
<dbReference type="Proteomes" id="UP000034664">
    <property type="component" value="Unassembled WGS sequence"/>
</dbReference>
<evidence type="ECO:0000313" key="1">
    <source>
        <dbReference type="EMBL" id="KKR71295.1"/>
    </source>
</evidence>
<accession>A0A0G0VGX9</accession>
<dbReference type="AlphaFoldDB" id="A0A0G0VGX9"/>
<gene>
    <name evidence="1" type="ORF">UU14_C0031G0007</name>
</gene>
<proteinExistence type="predicted"/>